<sequence>MIDSLIGLTIISIFSVLYFQTVHQMNQQLKEAQQVMINERHNYEELIIKK</sequence>
<organism evidence="2 3">
    <name type="scientific">Lentilactobacillus diolivorans DSM 14421</name>
    <dbReference type="NCBI Taxonomy" id="1423739"/>
    <lineage>
        <taxon>Bacteria</taxon>
        <taxon>Bacillati</taxon>
        <taxon>Bacillota</taxon>
        <taxon>Bacilli</taxon>
        <taxon>Lactobacillales</taxon>
        <taxon>Lactobacillaceae</taxon>
        <taxon>Lentilactobacillus</taxon>
    </lineage>
</organism>
<evidence type="ECO:0000256" key="1">
    <source>
        <dbReference type="SAM" id="Coils"/>
    </source>
</evidence>
<dbReference type="PATRIC" id="fig|1423739.3.peg.2253"/>
<evidence type="ECO:0000313" key="3">
    <source>
        <dbReference type="Proteomes" id="UP000052013"/>
    </source>
</evidence>
<feature type="coiled-coil region" evidence="1">
    <location>
        <begin position="22"/>
        <end position="49"/>
    </location>
</feature>
<dbReference type="EMBL" id="AZEY01000020">
    <property type="protein sequence ID" value="KRL68946.1"/>
    <property type="molecule type" value="Genomic_DNA"/>
</dbReference>
<evidence type="ECO:0000313" key="2">
    <source>
        <dbReference type="EMBL" id="KRL68946.1"/>
    </source>
</evidence>
<name>A0A0R1SR30_9LACO</name>
<keyword evidence="1" id="KW-0175">Coiled coil</keyword>
<dbReference type="AlphaFoldDB" id="A0A0R1SR30"/>
<accession>A0A0R1SR30</accession>
<comment type="caution">
    <text evidence="2">The sequence shown here is derived from an EMBL/GenBank/DDBJ whole genome shotgun (WGS) entry which is preliminary data.</text>
</comment>
<proteinExistence type="predicted"/>
<reference evidence="2 3" key="1">
    <citation type="journal article" date="2015" name="Genome Announc.">
        <title>Expanding the biotechnology potential of lactobacilli through comparative genomics of 213 strains and associated genera.</title>
        <authorList>
            <person name="Sun Z."/>
            <person name="Harris H.M."/>
            <person name="McCann A."/>
            <person name="Guo C."/>
            <person name="Argimon S."/>
            <person name="Zhang W."/>
            <person name="Yang X."/>
            <person name="Jeffery I.B."/>
            <person name="Cooney J.C."/>
            <person name="Kagawa T.F."/>
            <person name="Liu W."/>
            <person name="Song Y."/>
            <person name="Salvetti E."/>
            <person name="Wrobel A."/>
            <person name="Rasinkangas P."/>
            <person name="Parkhill J."/>
            <person name="Rea M.C."/>
            <person name="O'Sullivan O."/>
            <person name="Ritari J."/>
            <person name="Douillard F.P."/>
            <person name="Paul Ross R."/>
            <person name="Yang R."/>
            <person name="Briner A.E."/>
            <person name="Felis G.E."/>
            <person name="de Vos W.M."/>
            <person name="Barrangou R."/>
            <person name="Klaenhammer T.R."/>
            <person name="Caufield P.W."/>
            <person name="Cui Y."/>
            <person name="Zhang H."/>
            <person name="O'Toole P.W."/>
        </authorList>
    </citation>
    <scope>NUCLEOTIDE SEQUENCE [LARGE SCALE GENOMIC DNA]</scope>
    <source>
        <strain evidence="2 3">DSM 14421</strain>
    </source>
</reference>
<protein>
    <submittedName>
        <fullName evidence="2">Uncharacterized protein</fullName>
    </submittedName>
</protein>
<dbReference type="Proteomes" id="UP000052013">
    <property type="component" value="Unassembled WGS sequence"/>
</dbReference>
<gene>
    <name evidence="2" type="ORF">FC85_GL002164</name>
</gene>